<dbReference type="GO" id="GO:0005524">
    <property type="term" value="F:ATP binding"/>
    <property type="evidence" value="ECO:0007669"/>
    <property type="project" value="UniProtKB-KW"/>
</dbReference>
<organism evidence="4 5">
    <name type="scientific">Nocardioides psychrotolerans</name>
    <dbReference type="NCBI Taxonomy" id="1005945"/>
    <lineage>
        <taxon>Bacteria</taxon>
        <taxon>Bacillati</taxon>
        <taxon>Actinomycetota</taxon>
        <taxon>Actinomycetes</taxon>
        <taxon>Propionibacteriales</taxon>
        <taxon>Nocardioidaceae</taxon>
        <taxon>Nocardioides</taxon>
    </lineage>
</organism>
<dbReference type="Pfam" id="PF23562">
    <property type="entry name" value="AMP-binding_C_3"/>
    <property type="match status" value="1"/>
</dbReference>
<gene>
    <name evidence="4" type="ORF">SAMN05216561_10735</name>
</gene>
<dbReference type="EMBL" id="FOQG01000007">
    <property type="protein sequence ID" value="SFI30764.1"/>
    <property type="molecule type" value="Genomic_DNA"/>
</dbReference>
<evidence type="ECO:0000256" key="2">
    <source>
        <dbReference type="ARBA" id="ARBA00022840"/>
    </source>
</evidence>
<evidence type="ECO:0000313" key="4">
    <source>
        <dbReference type="EMBL" id="SFI30764.1"/>
    </source>
</evidence>
<dbReference type="InterPro" id="IPR020845">
    <property type="entry name" value="AMP-binding_CS"/>
</dbReference>
<dbReference type="PANTHER" id="PTHR43272">
    <property type="entry name" value="LONG-CHAIN-FATTY-ACID--COA LIGASE"/>
    <property type="match status" value="1"/>
</dbReference>
<dbReference type="GO" id="GO:0004467">
    <property type="term" value="F:long-chain fatty acid-CoA ligase activity"/>
    <property type="evidence" value="ECO:0007669"/>
    <property type="project" value="TreeGrafter"/>
</dbReference>
<evidence type="ECO:0000259" key="3">
    <source>
        <dbReference type="Pfam" id="PF00501"/>
    </source>
</evidence>
<evidence type="ECO:0000313" key="5">
    <source>
        <dbReference type="Proteomes" id="UP000198649"/>
    </source>
</evidence>
<keyword evidence="5" id="KW-1185">Reference proteome</keyword>
<dbReference type="InterPro" id="IPR042099">
    <property type="entry name" value="ANL_N_sf"/>
</dbReference>
<dbReference type="AlphaFoldDB" id="A0A1I3H4Y6"/>
<dbReference type="GO" id="GO:0016020">
    <property type="term" value="C:membrane"/>
    <property type="evidence" value="ECO:0007669"/>
    <property type="project" value="TreeGrafter"/>
</dbReference>
<dbReference type="CDD" id="cd05907">
    <property type="entry name" value="VL_LC_FACS_like"/>
    <property type="match status" value="1"/>
</dbReference>
<dbReference type="PANTHER" id="PTHR43272:SF33">
    <property type="entry name" value="AMP-BINDING DOMAIN-CONTAINING PROTEIN-RELATED"/>
    <property type="match status" value="1"/>
</dbReference>
<dbReference type="OrthoDB" id="9803968at2"/>
<dbReference type="Proteomes" id="UP000198649">
    <property type="component" value="Unassembled WGS sequence"/>
</dbReference>
<sequence>MMDTTTALVRAPSVARMFYDRAESTPDAEAYRFPTAEAWSSVTWTQAKGSVTTLAAGLIALGLEHEDRVAIASSTRIEWVYADLAVACAGGATTTVYPSTGAADVAFILADSGSRIVFAEDDTQIAKLREQRAQLPGVERVVTFDGTPDGEWVISLEDLQALGSRHLADCPSAVDDVVAAILPEHLATLIYTSGTTGRPKGVQLPQSCWTYIGAGAESLDILSHDDLQYLWLPLSHSFGKMLEVVQLQIGFPTAVDGRMDKIVENLAVVRPTFMAGPPRIFEKVHAKVVQTVEEEGGLRSALFSWAFGVGDRVAQARLRGQQPALATRLQHTLADRLVLSKVRARLGGRIRFLISGSAAISPDVAAWFYASGMLVLEGYGLTETSAGACIVRLDDPVFGWVGSPIVGTEIRTAEDGEVFVRGPSVMRGYHNQPEATAEVLDADGWLATGDVGEIDDQGRLRITDRKKDLVKTSGGKYIAPQPIEGLFKALCPLGSQMVVHAEGRNYATALVTLDPDALAQWVAAHESTGADYASQTADPAVRAYVQECLDNVNSRLNRWETIKGFRILDHDLSVESGELTPSMKVRRKFVESTYKPLLDSMYADADRERH</sequence>
<name>A0A1I3H4Y6_9ACTN</name>
<dbReference type="Gene3D" id="3.40.50.12780">
    <property type="entry name" value="N-terminal domain of ligase-like"/>
    <property type="match status" value="1"/>
</dbReference>
<evidence type="ECO:0000256" key="1">
    <source>
        <dbReference type="ARBA" id="ARBA00022741"/>
    </source>
</evidence>
<dbReference type="InterPro" id="IPR000873">
    <property type="entry name" value="AMP-dep_synth/lig_dom"/>
</dbReference>
<dbReference type="PROSITE" id="PS00455">
    <property type="entry name" value="AMP_BINDING"/>
    <property type="match status" value="1"/>
</dbReference>
<proteinExistence type="predicted"/>
<protein>
    <submittedName>
        <fullName evidence="4">Long-chain acyl-CoA synthetase</fullName>
    </submittedName>
</protein>
<keyword evidence="1" id="KW-0547">Nucleotide-binding</keyword>
<feature type="domain" description="AMP-dependent synthetase/ligase" evidence="3">
    <location>
        <begin position="19"/>
        <end position="430"/>
    </location>
</feature>
<dbReference type="STRING" id="1005945.SAMN05216561_10735"/>
<dbReference type="SUPFAM" id="SSF56801">
    <property type="entry name" value="Acetyl-CoA synthetase-like"/>
    <property type="match status" value="1"/>
</dbReference>
<keyword evidence="2" id="KW-0067">ATP-binding</keyword>
<accession>A0A1I3H4Y6</accession>
<dbReference type="RefSeq" id="WP_091112743.1">
    <property type="nucleotide sequence ID" value="NZ_BKAF01000008.1"/>
</dbReference>
<dbReference type="Pfam" id="PF00501">
    <property type="entry name" value="AMP-binding"/>
    <property type="match status" value="1"/>
</dbReference>
<reference evidence="4 5" key="1">
    <citation type="submission" date="2016-10" db="EMBL/GenBank/DDBJ databases">
        <authorList>
            <person name="de Groot N.N."/>
        </authorList>
    </citation>
    <scope>NUCLEOTIDE SEQUENCE [LARGE SCALE GENOMIC DNA]</scope>
    <source>
        <strain evidence="4 5">CGMCC 1.11156</strain>
    </source>
</reference>